<dbReference type="PANTHER" id="PTHR33493">
    <property type="entry name" value="LATE EMBRYOGENESIS ABUNDANT PROTEIN 6-RELATED"/>
    <property type="match status" value="1"/>
</dbReference>
<feature type="compositionally biased region" description="Polar residues" evidence="2">
    <location>
        <begin position="122"/>
        <end position="134"/>
    </location>
</feature>
<sequence>MQSVKETAANVAASAKSGMEKTKATVQEKVERMTASNPTEKEMATDKKEERIHHAELAKQEVREHNAAAKQGTHTGGGTHSYSTTGQTGMSALPGHGTGGTHSYSTTGQTGMSALPGHGTGDTHSYSTTGQTGMSALPGHGTGSTGGTHSYSTTGQTGMSALPGHGTGSTGGTHSYSTTGQTGMSALPGHGTGSTGGTHSYSTTGQTGQSTGIHQMSALPGHGTGEPMGHVTEGTIKSRPIGTATGTGRTAAHNTHVGGGGNAGYGTGGAYSG</sequence>
<feature type="compositionally biased region" description="Low complexity" evidence="2">
    <location>
        <begin position="147"/>
        <end position="158"/>
    </location>
</feature>
<comment type="caution">
    <text evidence="3">The sequence shown here is derived from an EMBL/GenBank/DDBJ whole genome shotgun (WGS) entry which is preliminary data.</text>
</comment>
<feature type="compositionally biased region" description="Low complexity" evidence="2">
    <location>
        <begin position="80"/>
        <end position="89"/>
    </location>
</feature>
<dbReference type="Proteomes" id="UP001634393">
    <property type="component" value="Unassembled WGS sequence"/>
</dbReference>
<accession>A0ABD3S5X6</accession>
<evidence type="ECO:0000256" key="2">
    <source>
        <dbReference type="SAM" id="MobiDB-lite"/>
    </source>
</evidence>
<feature type="region of interest" description="Disordered" evidence="2">
    <location>
        <begin position="1"/>
        <end position="49"/>
    </location>
</feature>
<dbReference type="AlphaFoldDB" id="A0ABD3S5X6"/>
<feature type="compositionally biased region" description="Gly residues" evidence="2">
    <location>
        <begin position="257"/>
        <end position="273"/>
    </location>
</feature>
<dbReference type="Pfam" id="PF03760">
    <property type="entry name" value="LEA_1"/>
    <property type="match status" value="1"/>
</dbReference>
<proteinExistence type="inferred from homology"/>
<organism evidence="3 4">
    <name type="scientific">Penstemon smallii</name>
    <dbReference type="NCBI Taxonomy" id="265156"/>
    <lineage>
        <taxon>Eukaryota</taxon>
        <taxon>Viridiplantae</taxon>
        <taxon>Streptophyta</taxon>
        <taxon>Embryophyta</taxon>
        <taxon>Tracheophyta</taxon>
        <taxon>Spermatophyta</taxon>
        <taxon>Magnoliopsida</taxon>
        <taxon>eudicotyledons</taxon>
        <taxon>Gunneridae</taxon>
        <taxon>Pentapetalae</taxon>
        <taxon>asterids</taxon>
        <taxon>lamiids</taxon>
        <taxon>Lamiales</taxon>
        <taxon>Plantaginaceae</taxon>
        <taxon>Cheloneae</taxon>
        <taxon>Penstemon</taxon>
    </lineage>
</organism>
<reference evidence="3 4" key="1">
    <citation type="submission" date="2024-12" db="EMBL/GenBank/DDBJ databases">
        <title>The unique morphological basis and parallel evolutionary history of personate flowers in Penstemon.</title>
        <authorList>
            <person name="Depatie T.H."/>
            <person name="Wessinger C.A."/>
        </authorList>
    </citation>
    <scope>NUCLEOTIDE SEQUENCE [LARGE SCALE GENOMIC DNA]</scope>
    <source>
        <strain evidence="3">WTNN_2</strain>
        <tissue evidence="3">Leaf</tissue>
    </source>
</reference>
<feature type="compositionally biased region" description="Basic and acidic residues" evidence="2">
    <location>
        <begin position="18"/>
        <end position="32"/>
    </location>
</feature>
<feature type="compositionally biased region" description="Low complexity" evidence="2">
    <location>
        <begin position="172"/>
        <end position="183"/>
    </location>
</feature>
<feature type="region of interest" description="Disordered" evidence="2">
    <location>
        <begin position="63"/>
        <end position="273"/>
    </location>
</feature>
<feature type="compositionally biased region" description="Low complexity" evidence="2">
    <location>
        <begin position="242"/>
        <end position="256"/>
    </location>
</feature>
<keyword evidence="4" id="KW-1185">Reference proteome</keyword>
<dbReference type="PANTHER" id="PTHR33493:SF2">
    <property type="entry name" value="LATE EMBRYOGENESIS ABUNDANT PROTEIN 46"/>
    <property type="match status" value="1"/>
</dbReference>
<feature type="compositionally biased region" description="Low complexity" evidence="2">
    <location>
        <begin position="197"/>
        <end position="212"/>
    </location>
</feature>
<gene>
    <name evidence="3" type="ORF">ACJIZ3_005809</name>
</gene>
<dbReference type="EMBL" id="JBJXBP010000007">
    <property type="protein sequence ID" value="KAL3819904.1"/>
    <property type="molecule type" value="Genomic_DNA"/>
</dbReference>
<feature type="compositionally biased region" description="Basic and acidic residues" evidence="2">
    <location>
        <begin position="39"/>
        <end position="49"/>
    </location>
</feature>
<comment type="similarity">
    <text evidence="1">Belongs to the LEA type 1 family.</text>
</comment>
<feature type="compositionally biased region" description="Low complexity" evidence="2">
    <location>
        <begin position="101"/>
        <end position="111"/>
    </location>
</feature>
<name>A0ABD3S5X6_9LAMI</name>
<evidence type="ECO:0000313" key="3">
    <source>
        <dbReference type="EMBL" id="KAL3819904.1"/>
    </source>
</evidence>
<evidence type="ECO:0000313" key="4">
    <source>
        <dbReference type="Proteomes" id="UP001634393"/>
    </source>
</evidence>
<dbReference type="InterPro" id="IPR005513">
    <property type="entry name" value="LEA_1"/>
</dbReference>
<protein>
    <submittedName>
        <fullName evidence="3">Uncharacterized protein</fullName>
    </submittedName>
</protein>
<evidence type="ECO:0000256" key="1">
    <source>
        <dbReference type="ARBA" id="ARBA00010975"/>
    </source>
</evidence>